<dbReference type="AlphaFoldDB" id="A0A1F6EW95"/>
<reference evidence="1 2" key="1">
    <citation type="journal article" date="2016" name="Nat. Commun.">
        <title>Thousands of microbial genomes shed light on interconnected biogeochemical processes in an aquifer system.</title>
        <authorList>
            <person name="Anantharaman K."/>
            <person name="Brown C.T."/>
            <person name="Hug L.A."/>
            <person name="Sharon I."/>
            <person name="Castelle C.J."/>
            <person name="Probst A.J."/>
            <person name="Thomas B.C."/>
            <person name="Singh A."/>
            <person name="Wilkins M.J."/>
            <person name="Karaoz U."/>
            <person name="Brodie E.L."/>
            <person name="Williams K.H."/>
            <person name="Hubbard S.S."/>
            <person name="Banfield J.F."/>
        </authorList>
    </citation>
    <scope>NUCLEOTIDE SEQUENCE [LARGE SCALE GENOMIC DNA]</scope>
</reference>
<evidence type="ECO:0000313" key="1">
    <source>
        <dbReference type="EMBL" id="OGG77889.1"/>
    </source>
</evidence>
<evidence type="ECO:0000313" key="2">
    <source>
        <dbReference type="Proteomes" id="UP000178811"/>
    </source>
</evidence>
<organism evidence="1 2">
    <name type="scientific">Candidatus Kaiserbacteria bacterium RIFCSPLOWO2_01_FULL_52_12b</name>
    <dbReference type="NCBI Taxonomy" id="1798509"/>
    <lineage>
        <taxon>Bacteria</taxon>
        <taxon>Candidatus Kaiseribacteriota</taxon>
    </lineage>
</organism>
<sequence length="85" mass="9171">MVEVLSVTIKENLVKKTTKEKAAEEAARKAAGKVGSVRIVGEGVPFLKTKDQLDAVRSGAGLVKKVGRKKLIFPIQIGLPETLMR</sequence>
<dbReference type="EMBL" id="MFLW01000028">
    <property type="protein sequence ID" value="OGG77889.1"/>
    <property type="molecule type" value="Genomic_DNA"/>
</dbReference>
<name>A0A1F6EW95_9BACT</name>
<gene>
    <name evidence="1" type="ORF">A3A36_02330</name>
</gene>
<protein>
    <submittedName>
        <fullName evidence="1">Uncharacterized protein</fullName>
    </submittedName>
</protein>
<dbReference type="Proteomes" id="UP000178811">
    <property type="component" value="Unassembled WGS sequence"/>
</dbReference>
<comment type="caution">
    <text evidence="1">The sequence shown here is derived from an EMBL/GenBank/DDBJ whole genome shotgun (WGS) entry which is preliminary data.</text>
</comment>
<proteinExistence type="predicted"/>
<accession>A0A1F6EW95</accession>